<gene>
    <name evidence="1" type="ORF">LCGC14_2092540</name>
</gene>
<accession>A0A0F9ECH3</accession>
<proteinExistence type="predicted"/>
<dbReference type="AlphaFoldDB" id="A0A0F9ECH3"/>
<evidence type="ECO:0000313" key="1">
    <source>
        <dbReference type="EMBL" id="KKL71674.1"/>
    </source>
</evidence>
<reference evidence="1" key="1">
    <citation type="journal article" date="2015" name="Nature">
        <title>Complex archaea that bridge the gap between prokaryotes and eukaryotes.</title>
        <authorList>
            <person name="Spang A."/>
            <person name="Saw J.H."/>
            <person name="Jorgensen S.L."/>
            <person name="Zaremba-Niedzwiedzka K."/>
            <person name="Martijn J."/>
            <person name="Lind A.E."/>
            <person name="van Eijk R."/>
            <person name="Schleper C."/>
            <person name="Guy L."/>
            <person name="Ettema T.J."/>
        </authorList>
    </citation>
    <scope>NUCLEOTIDE SEQUENCE</scope>
</reference>
<protein>
    <submittedName>
        <fullName evidence="1">Uncharacterized protein</fullName>
    </submittedName>
</protein>
<sequence length="169" mass="19000">MITSPAQIDPNAEQDILDGMFETEEGQSTVGKGDEANLKGYLNISEKFKDLDPAEGLARTVQSREGVLIGNIKKITDQNATLLKDSQFLAELTTNPELRQAFIAKTNPELIQDVDSQVQNVLRKEFPDFKPVDEEKSDIQSKTSKYFRRQNRLYDTLENSSSNKSVELS</sequence>
<dbReference type="EMBL" id="LAZR01025519">
    <property type="protein sequence ID" value="KKL71674.1"/>
    <property type="molecule type" value="Genomic_DNA"/>
</dbReference>
<organism evidence="1">
    <name type="scientific">marine sediment metagenome</name>
    <dbReference type="NCBI Taxonomy" id="412755"/>
    <lineage>
        <taxon>unclassified sequences</taxon>
        <taxon>metagenomes</taxon>
        <taxon>ecological metagenomes</taxon>
    </lineage>
</organism>
<name>A0A0F9ECH3_9ZZZZ</name>
<comment type="caution">
    <text evidence="1">The sequence shown here is derived from an EMBL/GenBank/DDBJ whole genome shotgun (WGS) entry which is preliminary data.</text>
</comment>